<dbReference type="SUPFAM" id="SSF48576">
    <property type="entry name" value="Terpenoid synthases"/>
    <property type="match status" value="1"/>
</dbReference>
<evidence type="ECO:0000313" key="1">
    <source>
        <dbReference type="EMBL" id="PWV70453.1"/>
    </source>
</evidence>
<reference evidence="1 2" key="1">
    <citation type="submission" date="2018-05" db="EMBL/GenBank/DDBJ databases">
        <title>Genomic Encyclopedia of Type Strains, Phase IV (KMG-IV): sequencing the most valuable type-strain genomes for metagenomic binning, comparative biology and taxonomic classification.</title>
        <authorList>
            <person name="Goeker M."/>
        </authorList>
    </citation>
    <scope>NUCLEOTIDE SEQUENCE [LARGE SCALE GENOMIC DNA]</scope>
    <source>
        <strain evidence="1 2">DSM 44717</strain>
    </source>
</reference>
<dbReference type="EMBL" id="QGTL01000013">
    <property type="protein sequence ID" value="PWV70453.1"/>
    <property type="molecule type" value="Genomic_DNA"/>
</dbReference>
<gene>
    <name evidence="1" type="ORF">DFR69_113167</name>
</gene>
<organism evidence="1 2">
    <name type="scientific">Nocardia neocaledoniensis</name>
    <dbReference type="NCBI Taxonomy" id="236511"/>
    <lineage>
        <taxon>Bacteria</taxon>
        <taxon>Bacillati</taxon>
        <taxon>Actinomycetota</taxon>
        <taxon>Actinomycetes</taxon>
        <taxon>Mycobacteriales</taxon>
        <taxon>Nocardiaceae</taxon>
        <taxon>Nocardia</taxon>
    </lineage>
</organism>
<sequence>MSHRYTPESEDIIQRMHEQHRTLLRRGRNFSLRMLFSSAEYDIAQYSREFVPSEFGRIACADAKSFCRERDIWLEDGGDHYNSMTPYLYNGAADAERLAMIGIYNAILFWLNDTVGREKFAHLTRGDRQRARTSVNRLCRILAEAEIPRNPLPVEQAMIDLMAEMRRHAGHPWWEEFLAATAAHLRAAIRDQNARARGSLLSVPEYVRERAFVSGMYPAIALCEFGSDDFIDWDALRGLHLGSLLTRARDLTVEIGALMNDIFSFEKECITDRADFNLIPVAMLNHPGWDLVEALRYSANAVRERLVEFRRLQQILTNSPACMAGIPPALSKGIATHLRDLRGCVQATWVWQTQTLRYKGQSIFMENRLN</sequence>
<keyword evidence="2" id="KW-1185">Reference proteome</keyword>
<evidence type="ECO:0000313" key="2">
    <source>
        <dbReference type="Proteomes" id="UP000246410"/>
    </source>
</evidence>
<dbReference type="Gene3D" id="1.10.600.10">
    <property type="entry name" value="Farnesyl Diphosphate Synthase"/>
    <property type="match status" value="1"/>
</dbReference>
<dbReference type="Proteomes" id="UP000246410">
    <property type="component" value="Unassembled WGS sequence"/>
</dbReference>
<protein>
    <recommendedName>
        <fullName evidence="3">Terpene synthase</fullName>
    </recommendedName>
</protein>
<dbReference type="InterPro" id="IPR008949">
    <property type="entry name" value="Isoprenoid_synthase_dom_sf"/>
</dbReference>
<dbReference type="AlphaFoldDB" id="A0A317N600"/>
<dbReference type="Pfam" id="PF19086">
    <property type="entry name" value="Terpene_syn_C_2"/>
    <property type="match status" value="1"/>
</dbReference>
<comment type="caution">
    <text evidence="1">The sequence shown here is derived from an EMBL/GenBank/DDBJ whole genome shotgun (WGS) entry which is preliminary data.</text>
</comment>
<name>A0A317N600_9NOCA</name>
<proteinExistence type="predicted"/>
<evidence type="ECO:0008006" key="3">
    <source>
        <dbReference type="Google" id="ProtNLM"/>
    </source>
</evidence>
<accession>A0A317N600</accession>